<dbReference type="PROSITE" id="PS50088">
    <property type="entry name" value="ANK_REPEAT"/>
    <property type="match status" value="1"/>
</dbReference>
<dbReference type="InterPro" id="IPR036770">
    <property type="entry name" value="Ankyrin_rpt-contain_sf"/>
</dbReference>
<dbReference type="Pfam" id="PF12796">
    <property type="entry name" value="Ank_2"/>
    <property type="match status" value="1"/>
</dbReference>
<dbReference type="OrthoDB" id="2163089at2759"/>
<feature type="non-terminal residue" evidence="4">
    <location>
        <position position="114"/>
    </location>
</feature>
<organism evidence="4 5">
    <name type="scientific">Anaeromyces robustus</name>
    <dbReference type="NCBI Taxonomy" id="1754192"/>
    <lineage>
        <taxon>Eukaryota</taxon>
        <taxon>Fungi</taxon>
        <taxon>Fungi incertae sedis</taxon>
        <taxon>Chytridiomycota</taxon>
        <taxon>Chytridiomycota incertae sedis</taxon>
        <taxon>Neocallimastigomycetes</taxon>
        <taxon>Neocallimastigales</taxon>
        <taxon>Neocallimastigaceae</taxon>
        <taxon>Anaeromyces</taxon>
    </lineage>
</organism>
<keyword evidence="5" id="KW-1185">Reference proteome</keyword>
<keyword evidence="2 3" id="KW-0040">ANK repeat</keyword>
<accession>A0A1Y1WWV0</accession>
<sequence>HKEIVKLLLNHPRIDVNVKDNTRGATALSYAVMDNQPEIVKILCEKRNAKGQRIVDVNTKGNGDTTPLILAVNYGFTKFVRIFVVNGADINAKDEEGGTPIQFATMEGHKDIIK</sequence>
<evidence type="ECO:0000256" key="2">
    <source>
        <dbReference type="ARBA" id="ARBA00023043"/>
    </source>
</evidence>
<proteinExistence type="predicted"/>
<dbReference type="InterPro" id="IPR002110">
    <property type="entry name" value="Ankyrin_rpt"/>
</dbReference>
<protein>
    <submittedName>
        <fullName evidence="4">Ankyrin</fullName>
    </submittedName>
</protein>
<evidence type="ECO:0000256" key="3">
    <source>
        <dbReference type="PROSITE-ProRule" id="PRU00023"/>
    </source>
</evidence>
<dbReference type="STRING" id="1754192.A0A1Y1WWV0"/>
<keyword evidence="1" id="KW-0677">Repeat</keyword>
<dbReference type="SMART" id="SM00248">
    <property type="entry name" value="ANK"/>
    <property type="match status" value="2"/>
</dbReference>
<dbReference type="PANTHER" id="PTHR24198">
    <property type="entry name" value="ANKYRIN REPEAT AND PROTEIN KINASE DOMAIN-CONTAINING PROTEIN"/>
    <property type="match status" value="1"/>
</dbReference>
<name>A0A1Y1WWV0_9FUNG</name>
<reference evidence="4 5" key="1">
    <citation type="submission" date="2016-08" db="EMBL/GenBank/DDBJ databases">
        <title>A Parts List for Fungal Cellulosomes Revealed by Comparative Genomics.</title>
        <authorList>
            <consortium name="DOE Joint Genome Institute"/>
            <person name="Haitjema C.H."/>
            <person name="Gilmore S.P."/>
            <person name="Henske J.K."/>
            <person name="Solomon K.V."/>
            <person name="De Groot R."/>
            <person name="Kuo A."/>
            <person name="Mondo S.J."/>
            <person name="Salamov A.A."/>
            <person name="Labutti K."/>
            <person name="Zhao Z."/>
            <person name="Chiniquy J."/>
            <person name="Barry K."/>
            <person name="Brewer H.M."/>
            <person name="Purvine S.O."/>
            <person name="Wright A.T."/>
            <person name="Boxma B."/>
            <person name="Van Alen T."/>
            <person name="Hackstein J.H."/>
            <person name="Baker S.E."/>
            <person name="Grigoriev I.V."/>
            <person name="O'Malley M.A."/>
        </authorList>
    </citation>
    <scope>NUCLEOTIDE SEQUENCE [LARGE SCALE GENOMIC DNA]</scope>
    <source>
        <strain evidence="4 5">S4</strain>
    </source>
</reference>
<evidence type="ECO:0000256" key="1">
    <source>
        <dbReference type="ARBA" id="ARBA00022737"/>
    </source>
</evidence>
<feature type="repeat" description="ANK" evidence="3">
    <location>
        <begin position="63"/>
        <end position="95"/>
    </location>
</feature>
<dbReference type="PANTHER" id="PTHR24198:SF165">
    <property type="entry name" value="ANKYRIN REPEAT-CONTAINING PROTEIN-RELATED"/>
    <property type="match status" value="1"/>
</dbReference>
<dbReference type="AlphaFoldDB" id="A0A1Y1WWV0"/>
<dbReference type="SUPFAM" id="SSF48403">
    <property type="entry name" value="Ankyrin repeat"/>
    <property type="match status" value="1"/>
</dbReference>
<dbReference type="Proteomes" id="UP000193944">
    <property type="component" value="Unassembled WGS sequence"/>
</dbReference>
<comment type="caution">
    <text evidence="4">The sequence shown here is derived from an EMBL/GenBank/DDBJ whole genome shotgun (WGS) entry which is preliminary data.</text>
</comment>
<gene>
    <name evidence="4" type="ORF">BCR32DRAFT_193942</name>
</gene>
<feature type="non-terminal residue" evidence="4">
    <location>
        <position position="1"/>
    </location>
</feature>
<dbReference type="PROSITE" id="PS50297">
    <property type="entry name" value="ANK_REP_REGION"/>
    <property type="match status" value="1"/>
</dbReference>
<dbReference type="Gene3D" id="1.25.40.20">
    <property type="entry name" value="Ankyrin repeat-containing domain"/>
    <property type="match status" value="1"/>
</dbReference>
<dbReference type="EMBL" id="MCFG01000225">
    <property type="protein sequence ID" value="ORX78041.1"/>
    <property type="molecule type" value="Genomic_DNA"/>
</dbReference>
<evidence type="ECO:0000313" key="5">
    <source>
        <dbReference type="Proteomes" id="UP000193944"/>
    </source>
</evidence>
<reference evidence="4 5" key="2">
    <citation type="submission" date="2016-08" db="EMBL/GenBank/DDBJ databases">
        <title>Pervasive Adenine N6-methylation of Active Genes in Fungi.</title>
        <authorList>
            <consortium name="DOE Joint Genome Institute"/>
            <person name="Mondo S.J."/>
            <person name="Dannebaum R.O."/>
            <person name="Kuo R.C."/>
            <person name="Labutti K."/>
            <person name="Haridas S."/>
            <person name="Kuo A."/>
            <person name="Salamov A."/>
            <person name="Ahrendt S.R."/>
            <person name="Lipzen A."/>
            <person name="Sullivan W."/>
            <person name="Andreopoulos W.B."/>
            <person name="Clum A."/>
            <person name="Lindquist E."/>
            <person name="Daum C."/>
            <person name="Ramamoorthy G.K."/>
            <person name="Gryganskyi A."/>
            <person name="Culley D."/>
            <person name="Magnuson J.K."/>
            <person name="James T.Y."/>
            <person name="O'Malley M.A."/>
            <person name="Stajich J.E."/>
            <person name="Spatafora J.W."/>
            <person name="Visel A."/>
            <person name="Grigoriev I.V."/>
        </authorList>
    </citation>
    <scope>NUCLEOTIDE SEQUENCE [LARGE SCALE GENOMIC DNA]</scope>
    <source>
        <strain evidence="4 5">S4</strain>
    </source>
</reference>
<evidence type="ECO:0000313" key="4">
    <source>
        <dbReference type="EMBL" id="ORX78041.1"/>
    </source>
</evidence>
<dbReference type="Pfam" id="PF13857">
    <property type="entry name" value="Ank_5"/>
    <property type="match status" value="1"/>
</dbReference>